<dbReference type="SUPFAM" id="SSF51735">
    <property type="entry name" value="NAD(P)-binding Rossmann-fold domains"/>
    <property type="match status" value="2"/>
</dbReference>
<dbReference type="OrthoDB" id="109589at2"/>
<proteinExistence type="predicted"/>
<organism evidence="2 3">
    <name type="scientific">Ruegeria profundi</name>
    <dbReference type="NCBI Taxonomy" id="1685378"/>
    <lineage>
        <taxon>Bacteria</taxon>
        <taxon>Pseudomonadati</taxon>
        <taxon>Pseudomonadota</taxon>
        <taxon>Alphaproteobacteria</taxon>
        <taxon>Rhodobacterales</taxon>
        <taxon>Roseobacteraceae</taxon>
        <taxon>Ruegeria</taxon>
    </lineage>
</organism>
<sequence length="595" mass="64971">MKVVILDRGSTLGAMLQAALEPLHFKVERHELLAGQSVIDEIDEILSGANAVFILHPGANLPHEKVEARMTEIMSAAARAGVRRAILLSNTVVYSDTASGDGTIRETAPIHEDDETASDAARFAVRIENAFFAAADDDLERVTLRVPTLYDRADPDAISELRSIMIEGKKACLPGAFQRLHPADLCSALVSAMRVSSASGHIFNIAETTAISPDVLVAELQRLGRLLSDPNATEDRVRPSYPFEEPRFATDKASRILDFRPQRSTWSSLAECAQEIIFDLRREGHVVDNTPKLPAVIAAIETRSKPLEGKVCVVTGATSGIGRELAVLLSRLGAHVVAVGRNTEAGASLLQELDDRPTCTPGEFYAADLSRSSEVKKLAEALVERHTDIHALFNNAGALFGSRVMTPEGIEATFAVNYLAAFHLTTRILKVISKEGHIVNLCSEAHRRSGLDFGDLFSSANYQPLEAYARAKFALMMFSNALTQRLERNGPRVLTISPGAVRTEILNRNDLKDRPELAVFNRARNRMISPERAASFVANLIIDQDLRAKTGIYMDQDKKVEIAPATTDPAACAHLWRVSEALVEMTLTEPVPEVS</sequence>
<evidence type="ECO:0000313" key="3">
    <source>
        <dbReference type="Proteomes" id="UP000053690"/>
    </source>
</evidence>
<keyword evidence="1" id="KW-0560">Oxidoreductase</keyword>
<gene>
    <name evidence="2" type="ORF">AVO44_07850</name>
</gene>
<dbReference type="GO" id="GO:0016491">
    <property type="term" value="F:oxidoreductase activity"/>
    <property type="evidence" value="ECO:0007669"/>
    <property type="project" value="UniProtKB-KW"/>
</dbReference>
<keyword evidence="3" id="KW-1185">Reference proteome</keyword>
<dbReference type="PANTHER" id="PTHR43157">
    <property type="entry name" value="PHOSPHATIDYLINOSITOL-GLYCAN BIOSYNTHESIS CLASS F PROTEIN-RELATED"/>
    <property type="match status" value="1"/>
</dbReference>
<dbReference type="InterPro" id="IPR036291">
    <property type="entry name" value="NAD(P)-bd_dom_sf"/>
</dbReference>
<dbReference type="Pfam" id="PF00106">
    <property type="entry name" value="adh_short"/>
    <property type="match status" value="1"/>
</dbReference>
<dbReference type="PRINTS" id="PR00081">
    <property type="entry name" value="GDHRDH"/>
</dbReference>
<dbReference type="PANTHER" id="PTHR43157:SF31">
    <property type="entry name" value="PHOSPHATIDYLINOSITOL-GLYCAN BIOSYNTHESIS CLASS F PROTEIN"/>
    <property type="match status" value="1"/>
</dbReference>
<evidence type="ECO:0000313" key="2">
    <source>
        <dbReference type="EMBL" id="KUJ80068.1"/>
    </source>
</evidence>
<dbReference type="Gene3D" id="3.40.50.720">
    <property type="entry name" value="NAD(P)-binding Rossmann-like Domain"/>
    <property type="match status" value="2"/>
</dbReference>
<accession>A0A0X3TWK1</accession>
<reference evidence="3" key="1">
    <citation type="submission" date="2015-12" db="EMBL/GenBank/DDBJ databases">
        <authorList>
            <person name="Zhang G."/>
            <person name="Stingl U."/>
        </authorList>
    </citation>
    <scope>NUCLEOTIDE SEQUENCE [LARGE SCALE GENOMIC DNA]</scope>
    <source>
        <strain evidence="3">ZGT108</strain>
    </source>
</reference>
<dbReference type="AlphaFoldDB" id="A0A0X3TWK1"/>
<name>A0A0X3TWK1_9RHOB</name>
<dbReference type="EMBL" id="LQBP01000003">
    <property type="protein sequence ID" value="KUJ80068.1"/>
    <property type="molecule type" value="Genomic_DNA"/>
</dbReference>
<protein>
    <submittedName>
        <fullName evidence="2">Uncharacterized protein</fullName>
    </submittedName>
</protein>
<evidence type="ECO:0000256" key="1">
    <source>
        <dbReference type="ARBA" id="ARBA00023002"/>
    </source>
</evidence>
<dbReference type="STRING" id="1685378.AVO44_07850"/>
<dbReference type="RefSeq" id="WP_068334977.1">
    <property type="nucleotide sequence ID" value="NZ_LQBP01000003.1"/>
</dbReference>
<dbReference type="Proteomes" id="UP000053690">
    <property type="component" value="Unassembled WGS sequence"/>
</dbReference>
<comment type="caution">
    <text evidence="2">The sequence shown here is derived from an EMBL/GenBank/DDBJ whole genome shotgun (WGS) entry which is preliminary data.</text>
</comment>
<dbReference type="InterPro" id="IPR002347">
    <property type="entry name" value="SDR_fam"/>
</dbReference>